<dbReference type="GO" id="GO:0016491">
    <property type="term" value="F:oxidoreductase activity"/>
    <property type="evidence" value="ECO:0007669"/>
    <property type="project" value="UniProtKB-KW"/>
</dbReference>
<proteinExistence type="inferred from homology"/>
<evidence type="ECO:0000256" key="1">
    <source>
        <dbReference type="ARBA" id="ARBA00006484"/>
    </source>
</evidence>
<dbReference type="Pfam" id="PF00106">
    <property type="entry name" value="adh_short"/>
    <property type="match status" value="1"/>
</dbReference>
<dbReference type="InterPro" id="IPR036291">
    <property type="entry name" value="NAD(P)-bd_dom_sf"/>
</dbReference>
<evidence type="ECO:0000313" key="5">
    <source>
        <dbReference type="Proteomes" id="UP000293360"/>
    </source>
</evidence>
<keyword evidence="5" id="KW-1185">Reference proteome</keyword>
<organism evidence="4 5">
    <name type="scientific">Monosporascus ibericus</name>
    <dbReference type="NCBI Taxonomy" id="155417"/>
    <lineage>
        <taxon>Eukaryota</taxon>
        <taxon>Fungi</taxon>
        <taxon>Dikarya</taxon>
        <taxon>Ascomycota</taxon>
        <taxon>Pezizomycotina</taxon>
        <taxon>Sordariomycetes</taxon>
        <taxon>Xylariomycetidae</taxon>
        <taxon>Xylariales</taxon>
        <taxon>Xylariales incertae sedis</taxon>
        <taxon>Monosporascus</taxon>
    </lineage>
</organism>
<keyword evidence="3" id="KW-0560">Oxidoreductase</keyword>
<dbReference type="PANTHER" id="PTHR24320">
    <property type="entry name" value="RETINOL DEHYDROGENASE"/>
    <property type="match status" value="1"/>
</dbReference>
<dbReference type="SUPFAM" id="SSF51735">
    <property type="entry name" value="NAD(P)-binding Rossmann-fold domains"/>
    <property type="match status" value="1"/>
</dbReference>
<dbReference type="Gene3D" id="3.40.50.720">
    <property type="entry name" value="NAD(P)-binding Rossmann-like Domain"/>
    <property type="match status" value="1"/>
</dbReference>
<comment type="similarity">
    <text evidence="1">Belongs to the short-chain dehydrogenases/reductases (SDR) family.</text>
</comment>
<evidence type="ECO:0000256" key="2">
    <source>
        <dbReference type="ARBA" id="ARBA00022857"/>
    </source>
</evidence>
<evidence type="ECO:0000313" key="4">
    <source>
        <dbReference type="EMBL" id="RYO89308.1"/>
    </source>
</evidence>
<sequence>MFGCGQKFNADRDIPDLSGRIILVTGGNNGLGRESVRQFAKHNAKVYIGARSEQKANEAIAKIKKEVPNADIAFLELDLASFDSIKKAAKQFVGENDRLDILMNNAGIMATPPGLTKDGYEIQFGTNHVGHALLTRLLTPLLEKTAAGPNSDVRVINLTSNGQEWFAPPSGLLLEDAKTDMDPLGRWGRYGHSKLVNIYFTKGLAKHYPQIKSVAVHPGGANTGLADGVTGSGSKLFVTYGENGPP</sequence>
<gene>
    <name evidence="4" type="ORF">DL764_008602</name>
</gene>
<dbReference type="Proteomes" id="UP000293360">
    <property type="component" value="Unassembled WGS sequence"/>
</dbReference>
<dbReference type="STRING" id="155417.A0A4Q4SX32"/>
<dbReference type="InterPro" id="IPR002347">
    <property type="entry name" value="SDR_fam"/>
</dbReference>
<evidence type="ECO:0008006" key="6">
    <source>
        <dbReference type="Google" id="ProtNLM"/>
    </source>
</evidence>
<dbReference type="EMBL" id="QJNU01000697">
    <property type="protein sequence ID" value="RYO89308.1"/>
    <property type="molecule type" value="Genomic_DNA"/>
</dbReference>
<reference evidence="4 5" key="1">
    <citation type="submission" date="2018-06" db="EMBL/GenBank/DDBJ databases">
        <title>Complete Genomes of Monosporascus.</title>
        <authorList>
            <person name="Robinson A.J."/>
            <person name="Natvig D.O."/>
        </authorList>
    </citation>
    <scope>NUCLEOTIDE SEQUENCE [LARGE SCALE GENOMIC DNA]</scope>
    <source>
        <strain evidence="4 5">CBS 110550</strain>
    </source>
</reference>
<protein>
    <recommendedName>
        <fullName evidence="6">Oxidoreductase</fullName>
    </recommendedName>
</protein>
<dbReference type="PANTHER" id="PTHR24320:SF282">
    <property type="entry name" value="WW DOMAIN-CONTAINING OXIDOREDUCTASE"/>
    <property type="match status" value="1"/>
</dbReference>
<name>A0A4Q4SX32_9PEZI</name>
<accession>A0A4Q4SX32</accession>
<evidence type="ECO:0000256" key="3">
    <source>
        <dbReference type="ARBA" id="ARBA00023002"/>
    </source>
</evidence>
<comment type="caution">
    <text evidence="4">The sequence shown here is derived from an EMBL/GenBank/DDBJ whole genome shotgun (WGS) entry which is preliminary data.</text>
</comment>
<keyword evidence="2" id="KW-0521">NADP</keyword>
<dbReference type="PRINTS" id="PR00081">
    <property type="entry name" value="GDHRDH"/>
</dbReference>
<dbReference type="AlphaFoldDB" id="A0A4Q4SX32"/>
<dbReference type="OrthoDB" id="191139at2759"/>